<evidence type="ECO:0000256" key="6">
    <source>
        <dbReference type="ARBA" id="ARBA00022679"/>
    </source>
</evidence>
<keyword evidence="4" id="KW-0963">Cytoplasm</keyword>
<evidence type="ECO:0000256" key="7">
    <source>
        <dbReference type="ARBA" id="ARBA00022691"/>
    </source>
</evidence>
<dbReference type="GO" id="GO:0008173">
    <property type="term" value="F:RNA methyltransferase activity"/>
    <property type="evidence" value="ECO:0007669"/>
    <property type="project" value="InterPro"/>
</dbReference>
<evidence type="ECO:0000256" key="3">
    <source>
        <dbReference type="ARBA" id="ARBA00022485"/>
    </source>
</evidence>
<reference evidence="12" key="1">
    <citation type="submission" date="2021-01" db="EMBL/GenBank/DDBJ databases">
        <authorList>
            <person name="Corre E."/>
            <person name="Pelletier E."/>
            <person name="Niang G."/>
            <person name="Scheremetjew M."/>
            <person name="Finn R."/>
            <person name="Kale V."/>
            <person name="Holt S."/>
            <person name="Cochrane G."/>
            <person name="Meng A."/>
            <person name="Brown T."/>
            <person name="Cohen L."/>
        </authorList>
    </citation>
    <scope>NUCLEOTIDE SEQUENCE</scope>
    <source>
        <strain evidence="12">CCMP3278</strain>
    </source>
</reference>
<dbReference type="GO" id="GO:0030488">
    <property type="term" value="P:tRNA methylation"/>
    <property type="evidence" value="ECO:0007669"/>
    <property type="project" value="TreeGrafter"/>
</dbReference>
<dbReference type="InterPro" id="IPR013785">
    <property type="entry name" value="Aldolase_TIM"/>
</dbReference>
<dbReference type="GO" id="GO:0051539">
    <property type="term" value="F:4 iron, 4 sulfur cluster binding"/>
    <property type="evidence" value="ECO:0007669"/>
    <property type="project" value="UniProtKB-KW"/>
</dbReference>
<protein>
    <recommendedName>
        <fullName evidence="11">Radical SAM core domain-containing protein</fullName>
    </recommendedName>
</protein>
<proteinExistence type="predicted"/>
<evidence type="ECO:0000256" key="1">
    <source>
        <dbReference type="ARBA" id="ARBA00001966"/>
    </source>
</evidence>
<evidence type="ECO:0000313" key="12">
    <source>
        <dbReference type="EMBL" id="CAD8822590.1"/>
    </source>
</evidence>
<dbReference type="SUPFAM" id="SSF102114">
    <property type="entry name" value="Radical SAM enzymes"/>
    <property type="match status" value="1"/>
</dbReference>
<comment type="cofactor">
    <cofactor evidence="1">
        <name>[4Fe-4S] cluster</name>
        <dbReference type="ChEBI" id="CHEBI:49883"/>
    </cofactor>
</comment>
<comment type="subcellular location">
    <subcellularLocation>
        <location evidence="2">Cytoplasm</location>
    </subcellularLocation>
</comment>
<keyword evidence="3" id="KW-0004">4Fe-4S</keyword>
<keyword evidence="7" id="KW-0949">S-adenosyl-L-methionine</keyword>
<feature type="domain" description="Radical SAM core" evidence="11">
    <location>
        <begin position="141"/>
        <end position="386"/>
    </location>
</feature>
<dbReference type="AlphaFoldDB" id="A0A7S0ZI49"/>
<dbReference type="GO" id="GO:0070475">
    <property type="term" value="P:rRNA base methylation"/>
    <property type="evidence" value="ECO:0007669"/>
    <property type="project" value="TreeGrafter"/>
</dbReference>
<keyword evidence="8" id="KW-0479">Metal-binding</keyword>
<dbReference type="Gene3D" id="3.20.20.70">
    <property type="entry name" value="Aldolase class I"/>
    <property type="match status" value="1"/>
</dbReference>
<sequence length="406" mass="46055">MSFIYQNVNHFVVKRFTNRYKTTLCCIAPSLSKMNSSLTIDANLFVSYSHLHSYLSTYPHIKNPHYHASLVWSHIRRGINPLQSKTLSNSLQKVLVNYLNAQHTKKYTTIQDIIVSNKDSTIKLLIQLHDHLSIETVIMPNSSSTTVCVSTQVGCDRKCVFCATGFMGLIRNVDTEELASQIYFSRVITNLYGLPNVNRIVLMGMGDALCTIQHVKRCILEMIVNPHGFQIGKRKVTVSSVAPNPNSIRNAVESIPVLFGWSLHSVDDELRKVLVPSYHYSERNNVILLRNAFIESLKIRKCRQDRILRIAITLLDGMNDSEHDALNTVQFLRPFAENGIDICVDLIQYNSIQHSGLQYVLQKSPKYKMDHFQKILLDHNIVCFLRLPKGDDQNAACGQLSTGSFS</sequence>
<dbReference type="SFLD" id="SFLDF00275">
    <property type="entry name" value="adenosine_C2_methyltransferase"/>
    <property type="match status" value="1"/>
</dbReference>
<keyword evidence="9" id="KW-0408">Iron</keyword>
<dbReference type="PANTHER" id="PTHR30544">
    <property type="entry name" value="23S RRNA METHYLTRANSFERASE"/>
    <property type="match status" value="1"/>
</dbReference>
<organism evidence="12">
    <name type="scientific">Timspurckia oligopyrenoides</name>
    <dbReference type="NCBI Taxonomy" id="708627"/>
    <lineage>
        <taxon>Eukaryota</taxon>
        <taxon>Rhodophyta</taxon>
        <taxon>Bangiophyceae</taxon>
        <taxon>Porphyridiales</taxon>
        <taxon>Porphyridiaceae</taxon>
        <taxon>Timspurckia</taxon>
    </lineage>
</organism>
<dbReference type="SFLD" id="SFLDG01062">
    <property type="entry name" value="methyltransferase_(Class_A)"/>
    <property type="match status" value="1"/>
</dbReference>
<evidence type="ECO:0000256" key="8">
    <source>
        <dbReference type="ARBA" id="ARBA00022723"/>
    </source>
</evidence>
<dbReference type="GO" id="GO:0005737">
    <property type="term" value="C:cytoplasm"/>
    <property type="evidence" value="ECO:0007669"/>
    <property type="project" value="UniProtKB-SubCell"/>
</dbReference>
<evidence type="ECO:0000256" key="4">
    <source>
        <dbReference type="ARBA" id="ARBA00022490"/>
    </source>
</evidence>
<keyword evidence="5" id="KW-0489">Methyltransferase</keyword>
<gene>
    <name evidence="12" type="ORF">TOLI1172_LOCUS6986</name>
</gene>
<evidence type="ECO:0000256" key="10">
    <source>
        <dbReference type="ARBA" id="ARBA00023014"/>
    </source>
</evidence>
<dbReference type="CDD" id="cd01335">
    <property type="entry name" value="Radical_SAM"/>
    <property type="match status" value="1"/>
</dbReference>
<dbReference type="EMBL" id="HBFP01009731">
    <property type="protein sequence ID" value="CAD8822590.1"/>
    <property type="molecule type" value="Transcribed_RNA"/>
</dbReference>
<keyword evidence="10" id="KW-0411">Iron-sulfur</keyword>
<dbReference type="InterPro" id="IPR004383">
    <property type="entry name" value="rRNA_lsu_MTrfase_RlmN/Cfr"/>
</dbReference>
<dbReference type="GO" id="GO:0046872">
    <property type="term" value="F:metal ion binding"/>
    <property type="evidence" value="ECO:0007669"/>
    <property type="project" value="UniProtKB-KW"/>
</dbReference>
<dbReference type="PIRSF" id="PIRSF006004">
    <property type="entry name" value="CHP00048"/>
    <property type="match status" value="1"/>
</dbReference>
<dbReference type="InterPro" id="IPR007197">
    <property type="entry name" value="rSAM"/>
</dbReference>
<dbReference type="SFLD" id="SFLDS00029">
    <property type="entry name" value="Radical_SAM"/>
    <property type="match status" value="1"/>
</dbReference>
<evidence type="ECO:0000256" key="9">
    <source>
        <dbReference type="ARBA" id="ARBA00023004"/>
    </source>
</evidence>
<dbReference type="PROSITE" id="PS51918">
    <property type="entry name" value="RADICAL_SAM"/>
    <property type="match status" value="1"/>
</dbReference>
<dbReference type="PANTHER" id="PTHR30544:SF5">
    <property type="entry name" value="RADICAL SAM CORE DOMAIN-CONTAINING PROTEIN"/>
    <property type="match status" value="1"/>
</dbReference>
<dbReference type="InterPro" id="IPR040072">
    <property type="entry name" value="Methyltransferase_A"/>
</dbReference>
<evidence type="ECO:0000259" key="11">
    <source>
        <dbReference type="PROSITE" id="PS51918"/>
    </source>
</evidence>
<dbReference type="InterPro" id="IPR058240">
    <property type="entry name" value="rSAM_sf"/>
</dbReference>
<evidence type="ECO:0000256" key="5">
    <source>
        <dbReference type="ARBA" id="ARBA00022603"/>
    </source>
</evidence>
<evidence type="ECO:0000256" key="2">
    <source>
        <dbReference type="ARBA" id="ARBA00004496"/>
    </source>
</evidence>
<accession>A0A7S0ZI49</accession>
<name>A0A7S0ZI49_9RHOD</name>
<keyword evidence="6" id="KW-0808">Transferase</keyword>